<dbReference type="GO" id="GO:0005524">
    <property type="term" value="F:ATP binding"/>
    <property type="evidence" value="ECO:0007669"/>
    <property type="project" value="UniProtKB-KW"/>
</dbReference>
<keyword evidence="1" id="KW-0723">Serine/threonine-protein kinase</keyword>
<dbReference type="Proteomes" id="UP001332243">
    <property type="component" value="Unassembled WGS sequence"/>
</dbReference>
<keyword evidence="3" id="KW-0067">ATP-binding</keyword>
<dbReference type="Gene3D" id="3.30.565.10">
    <property type="entry name" value="Histidine kinase-like ATPase, C-terminal domain"/>
    <property type="match status" value="1"/>
</dbReference>
<protein>
    <submittedName>
        <fullName evidence="3">ATP-binding protein</fullName>
        <ecNumber evidence="3">2.7.13.3</ecNumber>
    </submittedName>
</protein>
<dbReference type="InterPro" id="IPR003594">
    <property type="entry name" value="HATPase_dom"/>
</dbReference>
<feature type="domain" description="Histidine kinase/HSP90-like ATPase" evidence="2">
    <location>
        <begin position="48"/>
        <end position="143"/>
    </location>
</feature>
<dbReference type="Pfam" id="PF13581">
    <property type="entry name" value="HATPase_c_2"/>
    <property type="match status" value="1"/>
</dbReference>
<comment type="caution">
    <text evidence="3">The sequence shown here is derived from an EMBL/GenBank/DDBJ whole genome shotgun (WGS) entry which is preliminary data.</text>
</comment>
<organism evidence="3 4">
    <name type="scientific">Plantactinospora sonchi</name>
    <dbReference type="NCBI Taxonomy" id="1544735"/>
    <lineage>
        <taxon>Bacteria</taxon>
        <taxon>Bacillati</taxon>
        <taxon>Actinomycetota</taxon>
        <taxon>Actinomycetes</taxon>
        <taxon>Micromonosporales</taxon>
        <taxon>Micromonosporaceae</taxon>
        <taxon>Plantactinospora</taxon>
    </lineage>
</organism>
<dbReference type="GO" id="GO:0004673">
    <property type="term" value="F:protein histidine kinase activity"/>
    <property type="evidence" value="ECO:0007669"/>
    <property type="project" value="UniProtKB-EC"/>
</dbReference>
<dbReference type="EC" id="2.7.13.3" evidence="3"/>
<evidence type="ECO:0000259" key="2">
    <source>
        <dbReference type="SMART" id="SM00387"/>
    </source>
</evidence>
<dbReference type="PANTHER" id="PTHR35526:SF3">
    <property type="entry name" value="ANTI-SIGMA-F FACTOR RSBW"/>
    <property type="match status" value="1"/>
</dbReference>
<dbReference type="CDD" id="cd16936">
    <property type="entry name" value="HATPase_RsbW-like"/>
    <property type="match status" value="1"/>
</dbReference>
<reference evidence="3 4" key="1">
    <citation type="submission" date="2024-01" db="EMBL/GenBank/DDBJ databases">
        <title>Genome insights into Plantactinospora sonchi sp. nov.</title>
        <authorList>
            <person name="Wang L."/>
        </authorList>
    </citation>
    <scope>NUCLEOTIDE SEQUENCE [LARGE SCALE GENOMIC DNA]</scope>
    <source>
        <strain evidence="3 4">NEAU-QY2</strain>
    </source>
</reference>
<dbReference type="SMART" id="SM00387">
    <property type="entry name" value="HATPase_c"/>
    <property type="match status" value="1"/>
</dbReference>
<name>A0ABU7S1Q8_9ACTN</name>
<dbReference type="RefSeq" id="WP_331217598.1">
    <property type="nucleotide sequence ID" value="NZ_JAZGQK010000030.1"/>
</dbReference>
<gene>
    <name evidence="3" type="ORF">V1633_29735</name>
</gene>
<keyword evidence="3" id="KW-0808">Transferase</keyword>
<dbReference type="InterPro" id="IPR036890">
    <property type="entry name" value="HATPase_C_sf"/>
</dbReference>
<evidence type="ECO:0000313" key="3">
    <source>
        <dbReference type="EMBL" id="MEE6262668.1"/>
    </source>
</evidence>
<keyword evidence="4" id="KW-1185">Reference proteome</keyword>
<keyword evidence="1" id="KW-0418">Kinase</keyword>
<evidence type="ECO:0000256" key="1">
    <source>
        <dbReference type="ARBA" id="ARBA00022527"/>
    </source>
</evidence>
<proteinExistence type="predicted"/>
<evidence type="ECO:0000313" key="4">
    <source>
        <dbReference type="Proteomes" id="UP001332243"/>
    </source>
</evidence>
<sequence>MSDGPLEDQRTDAQPGPTLLHIQFDADQITPVRQQLTRCLDGHGLHGDRLDDFVTAINEAMTNAVRHGGGRGELRLWRDRELVCEVRDNGPGLSAAPPIPHARPQPSANGGMGLWLARQLADSMEVDSDLDGVRVRLAMALPVSGVPATRPDRP</sequence>
<dbReference type="PANTHER" id="PTHR35526">
    <property type="entry name" value="ANTI-SIGMA-F FACTOR RSBW-RELATED"/>
    <property type="match status" value="1"/>
</dbReference>
<accession>A0ABU7S1Q8</accession>
<dbReference type="InterPro" id="IPR050267">
    <property type="entry name" value="Anti-sigma-factor_SerPK"/>
</dbReference>
<keyword evidence="3" id="KW-0547">Nucleotide-binding</keyword>
<dbReference type="SUPFAM" id="SSF55874">
    <property type="entry name" value="ATPase domain of HSP90 chaperone/DNA topoisomerase II/histidine kinase"/>
    <property type="match status" value="1"/>
</dbReference>
<dbReference type="EMBL" id="JAZGQK010000030">
    <property type="protein sequence ID" value="MEE6262668.1"/>
    <property type="molecule type" value="Genomic_DNA"/>
</dbReference>